<evidence type="ECO:0000313" key="2">
    <source>
        <dbReference type="Proteomes" id="UP001054837"/>
    </source>
</evidence>
<gene>
    <name evidence="1" type="ORF">CDAR_31621</name>
</gene>
<proteinExistence type="predicted"/>
<keyword evidence="2" id="KW-1185">Reference proteome</keyword>
<reference evidence="1 2" key="1">
    <citation type="submission" date="2021-06" db="EMBL/GenBank/DDBJ databases">
        <title>Caerostris darwini draft genome.</title>
        <authorList>
            <person name="Kono N."/>
            <person name="Arakawa K."/>
        </authorList>
    </citation>
    <scope>NUCLEOTIDE SEQUENCE [LARGE SCALE GENOMIC DNA]</scope>
</reference>
<protein>
    <submittedName>
        <fullName evidence="1">Uncharacterized protein</fullName>
    </submittedName>
</protein>
<sequence>MILFVRIIVCFGSERELVPSREGTRNFSDDSQTRLPPYEYAESRNAGHILFMRNASSPVTNPVAVEDDHDARPRPSSWWKQIRETQERVSTHLRGAYAHRGFSFQHAQISDGRACSHCIL</sequence>
<organism evidence="1 2">
    <name type="scientific">Caerostris darwini</name>
    <dbReference type="NCBI Taxonomy" id="1538125"/>
    <lineage>
        <taxon>Eukaryota</taxon>
        <taxon>Metazoa</taxon>
        <taxon>Ecdysozoa</taxon>
        <taxon>Arthropoda</taxon>
        <taxon>Chelicerata</taxon>
        <taxon>Arachnida</taxon>
        <taxon>Araneae</taxon>
        <taxon>Araneomorphae</taxon>
        <taxon>Entelegynae</taxon>
        <taxon>Araneoidea</taxon>
        <taxon>Araneidae</taxon>
        <taxon>Caerostris</taxon>
    </lineage>
</organism>
<comment type="caution">
    <text evidence="1">The sequence shown here is derived from an EMBL/GenBank/DDBJ whole genome shotgun (WGS) entry which is preliminary data.</text>
</comment>
<dbReference type="EMBL" id="BPLQ01001987">
    <property type="protein sequence ID" value="GIX87297.1"/>
    <property type="molecule type" value="Genomic_DNA"/>
</dbReference>
<dbReference type="AlphaFoldDB" id="A0AAV4NW73"/>
<name>A0AAV4NW73_9ARAC</name>
<evidence type="ECO:0000313" key="1">
    <source>
        <dbReference type="EMBL" id="GIX87297.1"/>
    </source>
</evidence>
<dbReference type="Proteomes" id="UP001054837">
    <property type="component" value="Unassembled WGS sequence"/>
</dbReference>
<accession>A0AAV4NW73</accession>